<dbReference type="InterPro" id="IPR015220">
    <property type="entry name" value="Glucodextranase_N"/>
</dbReference>
<dbReference type="GO" id="GO:0030246">
    <property type="term" value="F:carbohydrate binding"/>
    <property type="evidence" value="ECO:0007669"/>
    <property type="project" value="InterPro"/>
</dbReference>
<dbReference type="PANTHER" id="PTHR31616">
    <property type="entry name" value="TREHALASE"/>
    <property type="match status" value="1"/>
</dbReference>
<dbReference type="InterPro" id="IPR012341">
    <property type="entry name" value="6hp_glycosidase-like_sf"/>
</dbReference>
<gene>
    <name evidence="4" type="ORF">GRAN_1261</name>
</gene>
<protein>
    <submittedName>
        <fullName evidence="4">Glucoamylase</fullName>
    </submittedName>
</protein>
<dbReference type="GO" id="GO:0004553">
    <property type="term" value="F:hydrolase activity, hydrolyzing O-glycosyl compounds"/>
    <property type="evidence" value="ECO:0007669"/>
    <property type="project" value="UniProtKB-ARBA"/>
</dbReference>
<dbReference type="GO" id="GO:0005975">
    <property type="term" value="P:carbohydrate metabolic process"/>
    <property type="evidence" value="ECO:0007669"/>
    <property type="project" value="InterPro"/>
</dbReference>
<reference evidence="4 5" key="1">
    <citation type="submission" date="2018-11" db="EMBL/GenBank/DDBJ databases">
        <authorList>
            <person name="Mardanov A.V."/>
            <person name="Ravin N.V."/>
            <person name="Dedysh S.N."/>
        </authorList>
    </citation>
    <scope>NUCLEOTIDE SEQUENCE [LARGE SCALE GENOMIC DNA]</scope>
    <source>
        <strain evidence="4 5">AF10</strain>
    </source>
</reference>
<dbReference type="SUPFAM" id="SSF48208">
    <property type="entry name" value="Six-hairpin glycosidases"/>
    <property type="match status" value="1"/>
</dbReference>
<dbReference type="SUPFAM" id="SSF74650">
    <property type="entry name" value="Galactose mutarotase-like"/>
    <property type="match status" value="1"/>
</dbReference>
<dbReference type="InterPro" id="IPR011013">
    <property type="entry name" value="Gal_mutarotase_sf_dom"/>
</dbReference>
<keyword evidence="5" id="KW-1185">Reference proteome</keyword>
<dbReference type="EMBL" id="RDSM01000001">
    <property type="protein sequence ID" value="RXH57951.1"/>
    <property type="molecule type" value="Genomic_DNA"/>
</dbReference>
<dbReference type="CDD" id="cd07430">
    <property type="entry name" value="GH15_N"/>
    <property type="match status" value="1"/>
</dbReference>
<dbReference type="InterPro" id="IPR008928">
    <property type="entry name" value="6-hairpin_glycosidase_sf"/>
</dbReference>
<dbReference type="OrthoDB" id="3902805at2"/>
<evidence type="ECO:0000313" key="4">
    <source>
        <dbReference type="EMBL" id="RXH57951.1"/>
    </source>
</evidence>
<evidence type="ECO:0000259" key="3">
    <source>
        <dbReference type="Pfam" id="PF09137"/>
    </source>
</evidence>
<sequence>MSDLESAYHWLNDQGHAFGGPGLEPRWTSSRKDAVATAYAASSRVWFTLSHGTLNEMYYPTIDRPQTRDMELLFTDGETFVHEEKRDFMYDFSYIDPDAPAVRVTGHAAGGLYKVTKEFISDPHHPVVLMNVKIEAKPEVLAKLKCYALLAPHLDGGGAGNSARSIRVAGQRCIVAWKNNVSLAMGADCGFSRSSCGYVGSSDGYQDLNRNGKMAWEFGQALNGNLAVMGEINCGHTPHFTIAIAFGDGHHAALAGMMQTLSTPYELHSKRFIEQWHRAASPARLGAYSTDGGRLMRISHDIVLTHEDKTYSGAFIASASVPWGASKSDDDLGGYHLVWTRDMVQSATSLLACGRIDTARRALVYLACTQQANGGFAQNFWIDGTAYWSGIQLDEVAFPIILAWRLWKVDGLGNFDVLPFVEAAAAFLCKYAPVTQQERWEENSGYSPSTLAAVISGLVCAADLARAGGKADTANAFEGYADWLEAHLDEWTTTTEGILHPDIKRHYVRITPPAPGEPFHNDTIPVGSLVIANRGPGEKNTFEAREVVDAGFLELVRYGIRRADDPLMVDSLKVIDHTLKIETPNGDCWRRYNHDGYGQRKDGGPYGGWGQGRAWPLLGGERAHYELAAGHDVKPFITAYEKFSSIGGMMPEQVWDHADMPEEGMFLGFSAGSAQPLVWAHAEYLKLLRSVADGKVFDTISVVEERYAKAPADRTFSNNTEIFRTTRIVSTVPAGQTLRISDHEKFRLVWTIDNWGNTQSLDSTRISANFFQADIPTGIDQVGVTISFSLEYPEQGRWVGRNYDVAIVTPNVPAPAPVSAPAEIESEDAAVDVVEDASETASTPKPAAKRSRKKT</sequence>
<evidence type="ECO:0000259" key="2">
    <source>
        <dbReference type="Pfam" id="PF00723"/>
    </source>
</evidence>
<evidence type="ECO:0000313" key="5">
    <source>
        <dbReference type="Proteomes" id="UP000289437"/>
    </source>
</evidence>
<dbReference type="AlphaFoldDB" id="A0A4Q0T8L1"/>
<dbReference type="InterPro" id="IPR014718">
    <property type="entry name" value="GH-type_carb-bd"/>
</dbReference>
<dbReference type="Gene3D" id="2.70.98.10">
    <property type="match status" value="1"/>
</dbReference>
<comment type="caution">
    <text evidence="4">The sequence shown here is derived from an EMBL/GenBank/DDBJ whole genome shotgun (WGS) entry which is preliminary data.</text>
</comment>
<dbReference type="Pfam" id="PF00723">
    <property type="entry name" value="Glyco_hydro_15"/>
    <property type="match status" value="1"/>
</dbReference>
<dbReference type="Pfam" id="PF09137">
    <property type="entry name" value="Glucodextran_N"/>
    <property type="match status" value="1"/>
</dbReference>
<organism evidence="4 5">
    <name type="scientific">Granulicella sibirica</name>
    <dbReference type="NCBI Taxonomy" id="2479048"/>
    <lineage>
        <taxon>Bacteria</taxon>
        <taxon>Pseudomonadati</taxon>
        <taxon>Acidobacteriota</taxon>
        <taxon>Terriglobia</taxon>
        <taxon>Terriglobales</taxon>
        <taxon>Acidobacteriaceae</taxon>
        <taxon>Granulicella</taxon>
    </lineage>
</organism>
<feature type="region of interest" description="Disordered" evidence="1">
    <location>
        <begin position="832"/>
        <end position="855"/>
    </location>
</feature>
<dbReference type="GO" id="GO:0016757">
    <property type="term" value="F:glycosyltransferase activity"/>
    <property type="evidence" value="ECO:0007669"/>
    <property type="project" value="UniProtKB-ARBA"/>
</dbReference>
<evidence type="ECO:0000256" key="1">
    <source>
        <dbReference type="SAM" id="MobiDB-lite"/>
    </source>
</evidence>
<name>A0A4Q0T8L1_9BACT</name>
<dbReference type="Gene3D" id="1.50.10.10">
    <property type="match status" value="1"/>
</dbReference>
<accession>A0A4Q0T8L1</accession>
<reference evidence="5" key="2">
    <citation type="submission" date="2019-02" db="EMBL/GenBank/DDBJ databases">
        <title>Granulicella sibirica sp. nov., a psychrotolerant acidobacterium isolated from an organic soil layer in forested tundra, West Siberia.</title>
        <authorList>
            <person name="Oshkin I.Y."/>
            <person name="Kulichevskaya I.S."/>
            <person name="Rijpstra W.I.C."/>
            <person name="Sinninghe Damste J.S."/>
            <person name="Rakitin A.L."/>
            <person name="Ravin N.V."/>
            <person name="Dedysh S.N."/>
        </authorList>
    </citation>
    <scope>NUCLEOTIDE SEQUENCE [LARGE SCALE GENOMIC DNA]</scope>
    <source>
        <strain evidence="5">AF10</strain>
    </source>
</reference>
<feature type="domain" description="GH15-like" evidence="2">
    <location>
        <begin position="305"/>
        <end position="687"/>
    </location>
</feature>
<dbReference type="PANTHER" id="PTHR31616:SF0">
    <property type="entry name" value="GLUCAN 1,4-ALPHA-GLUCOSIDASE"/>
    <property type="match status" value="1"/>
</dbReference>
<dbReference type="RefSeq" id="WP_128912039.1">
    <property type="nucleotide sequence ID" value="NZ_RDSM01000001.1"/>
</dbReference>
<dbReference type="Proteomes" id="UP000289437">
    <property type="component" value="Unassembled WGS sequence"/>
</dbReference>
<dbReference type="InterPro" id="IPR011613">
    <property type="entry name" value="GH15-like"/>
</dbReference>
<proteinExistence type="predicted"/>
<feature type="domain" description="Glucodextranase N-terminal" evidence="3">
    <location>
        <begin position="17"/>
        <end position="278"/>
    </location>
</feature>